<dbReference type="InterPro" id="IPR010562">
    <property type="entry name" value="Haemolymph_juvenile_hormone-bd"/>
</dbReference>
<dbReference type="PANTHER" id="PTHR11008">
    <property type="entry name" value="PROTEIN TAKEOUT-LIKE PROTEIN"/>
    <property type="match status" value="1"/>
</dbReference>
<feature type="coiled-coil region" evidence="1">
    <location>
        <begin position="183"/>
        <end position="210"/>
    </location>
</feature>
<keyword evidence="4" id="KW-1185">Reference proteome</keyword>
<dbReference type="OrthoDB" id="7219269at2759"/>
<organism evidence="3 4">
    <name type="scientific">Brenthis ino</name>
    <name type="common">lesser marbled fritillary</name>
    <dbReference type="NCBI Taxonomy" id="405034"/>
    <lineage>
        <taxon>Eukaryota</taxon>
        <taxon>Metazoa</taxon>
        <taxon>Ecdysozoa</taxon>
        <taxon>Arthropoda</taxon>
        <taxon>Hexapoda</taxon>
        <taxon>Insecta</taxon>
        <taxon>Pterygota</taxon>
        <taxon>Neoptera</taxon>
        <taxon>Endopterygota</taxon>
        <taxon>Lepidoptera</taxon>
        <taxon>Glossata</taxon>
        <taxon>Ditrysia</taxon>
        <taxon>Papilionoidea</taxon>
        <taxon>Nymphalidae</taxon>
        <taxon>Heliconiinae</taxon>
        <taxon>Argynnini</taxon>
        <taxon>Brenthis</taxon>
    </lineage>
</organism>
<evidence type="ECO:0000256" key="2">
    <source>
        <dbReference type="SAM" id="SignalP"/>
    </source>
</evidence>
<sequence length="243" mass="26997">MVCLSALLLLVFTTSVLSDGESLLIACSIDDTECLSKTTQQFLEKTCKGIPAYDIKAIDPLFIPNLDINLSEKADTVLHFKNLNVTGLKDQQFSELKMDTKQKSVVLQTRMNLNIVGDVTIELSKGSKSFSGAYTIKGTALGTTRYGYDYKFDDKGVEHYEVGPETTSCQAVSDPEVIVSPELSEALESDKELKERKQKYSAKKKEIQRNVLCKIVEKAYITVVHNIRAAAKVLPRTAFIKDD</sequence>
<keyword evidence="2" id="KW-0732">Signal</keyword>
<dbReference type="SMART" id="SM00700">
    <property type="entry name" value="JHBP"/>
    <property type="match status" value="1"/>
</dbReference>
<dbReference type="AlphaFoldDB" id="A0A8J9VW73"/>
<keyword evidence="1" id="KW-0175">Coiled coil</keyword>
<dbReference type="PANTHER" id="PTHR11008:SF41">
    <property type="entry name" value="RE70318P"/>
    <property type="match status" value="1"/>
</dbReference>
<dbReference type="GO" id="GO:0005615">
    <property type="term" value="C:extracellular space"/>
    <property type="evidence" value="ECO:0007669"/>
    <property type="project" value="TreeGrafter"/>
</dbReference>
<gene>
    <name evidence="3" type="ORF">BINO364_LOCUS6238</name>
</gene>
<evidence type="ECO:0000313" key="4">
    <source>
        <dbReference type="Proteomes" id="UP000838878"/>
    </source>
</evidence>
<feature type="non-terminal residue" evidence="3">
    <location>
        <position position="243"/>
    </location>
</feature>
<proteinExistence type="predicted"/>
<dbReference type="InterPro" id="IPR038606">
    <property type="entry name" value="To_sf"/>
</dbReference>
<dbReference type="EMBL" id="OV170234">
    <property type="protein sequence ID" value="CAH0719952.1"/>
    <property type="molecule type" value="Genomic_DNA"/>
</dbReference>
<accession>A0A8J9VW73</accession>
<dbReference type="Proteomes" id="UP000838878">
    <property type="component" value="Chromosome 14"/>
</dbReference>
<evidence type="ECO:0000313" key="3">
    <source>
        <dbReference type="EMBL" id="CAH0719952.1"/>
    </source>
</evidence>
<evidence type="ECO:0000256" key="1">
    <source>
        <dbReference type="SAM" id="Coils"/>
    </source>
</evidence>
<protein>
    <recommendedName>
        <fullName evidence="5">Juvenile hormone binding protein</fullName>
    </recommendedName>
</protein>
<feature type="chain" id="PRO_5035468213" description="Juvenile hormone binding protein" evidence="2">
    <location>
        <begin position="19"/>
        <end position="243"/>
    </location>
</feature>
<reference evidence="3" key="1">
    <citation type="submission" date="2021-12" db="EMBL/GenBank/DDBJ databases">
        <authorList>
            <person name="Martin H S."/>
        </authorList>
    </citation>
    <scope>NUCLEOTIDE SEQUENCE</scope>
</reference>
<dbReference type="Gene3D" id="3.15.10.30">
    <property type="entry name" value="Haemolymph juvenile hormone binding protein"/>
    <property type="match status" value="1"/>
</dbReference>
<feature type="signal peptide" evidence="2">
    <location>
        <begin position="1"/>
        <end position="18"/>
    </location>
</feature>
<name>A0A8J9VW73_9NEOP</name>
<dbReference type="Pfam" id="PF06585">
    <property type="entry name" value="JHBP"/>
    <property type="match status" value="1"/>
</dbReference>
<evidence type="ECO:0008006" key="5">
    <source>
        <dbReference type="Google" id="ProtNLM"/>
    </source>
</evidence>